<dbReference type="GO" id="GO:0009318">
    <property type="term" value="C:exodeoxyribonuclease VII complex"/>
    <property type="evidence" value="ECO:0007669"/>
    <property type="project" value="InterPro"/>
</dbReference>
<dbReference type="Gene3D" id="1.10.287.1040">
    <property type="entry name" value="Exonuclease VII, small subunit"/>
    <property type="match status" value="1"/>
</dbReference>
<dbReference type="GO" id="GO:0006308">
    <property type="term" value="P:DNA catabolic process"/>
    <property type="evidence" value="ECO:0007669"/>
    <property type="project" value="InterPro"/>
</dbReference>
<evidence type="ECO:0000256" key="2">
    <source>
        <dbReference type="ARBA" id="ARBA00022722"/>
    </source>
</evidence>
<keyword evidence="1" id="KW-0963">Cytoplasm</keyword>
<dbReference type="AlphaFoldDB" id="A0A644VQG7"/>
<sequence>MKENKLTYSGAIAELEQILKQLENTDEVNMDAISSRIKRASELIEFCKKQLHTLDGELEKMIVKLEI</sequence>
<reference evidence="4" key="1">
    <citation type="submission" date="2019-08" db="EMBL/GenBank/DDBJ databases">
        <authorList>
            <person name="Kucharzyk K."/>
            <person name="Murdoch R.W."/>
            <person name="Higgins S."/>
            <person name="Loffler F."/>
        </authorList>
    </citation>
    <scope>NUCLEOTIDE SEQUENCE</scope>
</reference>
<proteinExistence type="predicted"/>
<dbReference type="InterPro" id="IPR037004">
    <property type="entry name" value="Exonuc_VII_ssu_sf"/>
</dbReference>
<comment type="caution">
    <text evidence="4">The sequence shown here is derived from an EMBL/GenBank/DDBJ whole genome shotgun (WGS) entry which is preliminary data.</text>
</comment>
<dbReference type="EMBL" id="VSSQ01000369">
    <property type="protein sequence ID" value="MPL92762.1"/>
    <property type="molecule type" value="Genomic_DNA"/>
</dbReference>
<dbReference type="SUPFAM" id="SSF116842">
    <property type="entry name" value="XseB-like"/>
    <property type="match status" value="1"/>
</dbReference>
<name>A0A644VQG7_9ZZZZ</name>
<accession>A0A644VQG7</accession>
<keyword evidence="3" id="KW-0378">Hydrolase</keyword>
<dbReference type="NCBIfam" id="TIGR01280">
    <property type="entry name" value="xseB"/>
    <property type="match status" value="1"/>
</dbReference>
<dbReference type="InterPro" id="IPR003761">
    <property type="entry name" value="Exonuc_VII_S"/>
</dbReference>
<evidence type="ECO:0000256" key="3">
    <source>
        <dbReference type="ARBA" id="ARBA00022801"/>
    </source>
</evidence>
<evidence type="ECO:0000313" key="4">
    <source>
        <dbReference type="EMBL" id="MPL92762.1"/>
    </source>
</evidence>
<keyword evidence="2" id="KW-0540">Nuclease</keyword>
<protein>
    <submittedName>
        <fullName evidence="4">Uncharacterized protein</fullName>
    </submittedName>
</protein>
<evidence type="ECO:0000256" key="1">
    <source>
        <dbReference type="ARBA" id="ARBA00022490"/>
    </source>
</evidence>
<dbReference type="Pfam" id="PF02609">
    <property type="entry name" value="Exonuc_VII_S"/>
    <property type="match status" value="1"/>
</dbReference>
<gene>
    <name evidence="4" type="ORF">SDC9_38875</name>
</gene>
<organism evidence="4">
    <name type="scientific">bioreactor metagenome</name>
    <dbReference type="NCBI Taxonomy" id="1076179"/>
    <lineage>
        <taxon>unclassified sequences</taxon>
        <taxon>metagenomes</taxon>
        <taxon>ecological metagenomes</taxon>
    </lineage>
</organism>
<dbReference type="GO" id="GO:0008855">
    <property type="term" value="F:exodeoxyribonuclease VII activity"/>
    <property type="evidence" value="ECO:0007669"/>
    <property type="project" value="InterPro"/>
</dbReference>